<dbReference type="Pfam" id="PF07859">
    <property type="entry name" value="Abhydrolase_3"/>
    <property type="match status" value="1"/>
</dbReference>
<gene>
    <name evidence="3" type="ordered locus">Smon_1338</name>
</gene>
<dbReference type="PANTHER" id="PTHR48081">
    <property type="entry name" value="AB HYDROLASE SUPERFAMILY PROTEIN C4A8.06C"/>
    <property type="match status" value="1"/>
</dbReference>
<dbReference type="KEGG" id="smf:Smon_1338"/>
<feature type="domain" description="Alpha/beta hydrolase fold-3" evidence="2">
    <location>
        <begin position="38"/>
        <end position="234"/>
    </location>
</feature>
<keyword evidence="1 3" id="KW-0378">Hydrolase</keyword>
<dbReference type="OrthoDB" id="9815425at2"/>
<dbReference type="GO" id="GO:0016787">
    <property type="term" value="F:hydrolase activity"/>
    <property type="evidence" value="ECO:0007669"/>
    <property type="project" value="UniProtKB-KW"/>
</dbReference>
<dbReference type="STRING" id="519441.Smon_1338"/>
<dbReference type="HOGENOM" id="CLU_012494_13_4_0"/>
<evidence type="ECO:0000256" key="1">
    <source>
        <dbReference type="ARBA" id="ARBA00022801"/>
    </source>
</evidence>
<dbReference type="Proteomes" id="UP000002072">
    <property type="component" value="Chromosome"/>
</dbReference>
<protein>
    <submittedName>
        <fullName evidence="3">Alpha/beta hydrolase fold-3 domain protein</fullName>
    </submittedName>
</protein>
<name>D1AVM3_STRM9</name>
<organism evidence="3 4">
    <name type="scientific">Streptobacillus moniliformis (strain ATCC 14647 / DSM 12112 / NCTC 10651 / 9901)</name>
    <dbReference type="NCBI Taxonomy" id="519441"/>
    <lineage>
        <taxon>Bacteria</taxon>
        <taxon>Fusobacteriati</taxon>
        <taxon>Fusobacteriota</taxon>
        <taxon>Fusobacteriia</taxon>
        <taxon>Fusobacteriales</taxon>
        <taxon>Leptotrichiaceae</taxon>
        <taxon>Streptobacillus</taxon>
    </lineage>
</organism>
<dbReference type="Gene3D" id="3.40.50.1820">
    <property type="entry name" value="alpha/beta hydrolase"/>
    <property type="match status" value="1"/>
</dbReference>
<dbReference type="InterPro" id="IPR013094">
    <property type="entry name" value="AB_hydrolase_3"/>
</dbReference>
<dbReference type="eggNOG" id="COG0657">
    <property type="taxonomic scope" value="Bacteria"/>
</dbReference>
<sequence>MKEELYMLPNGYYENILIKEYMGMQVLHLNENGKGDVVIYLHGGSYIHEPDPNHFTFLYNLIKKSDIRVILPIYPRAPKYNFKDAYEKVISLYKEISKDKDVVLMGDSAGGGFALGLTEELKKLSIKAPKKIIAISPWVDLTMENPDILLYEKVDPWLQSSKLMAAAKFWSDGQDLKDSRLSPIFGDVSALKNLTIITGTRDILYPDIMLLVDKLRKEKVKFNLIVGENLNHDYPLFPIPEAKKSVDIIADILNEN</sequence>
<proteinExistence type="predicted"/>
<dbReference type="PANTHER" id="PTHR48081:SF8">
    <property type="entry name" value="ALPHA_BETA HYDROLASE FOLD-3 DOMAIN-CONTAINING PROTEIN-RELATED"/>
    <property type="match status" value="1"/>
</dbReference>
<dbReference type="AlphaFoldDB" id="D1AVM3"/>
<reference evidence="3 4" key="1">
    <citation type="journal article" date="2009" name="Stand. Genomic Sci.">
        <title>Complete genome sequence of Streptobacillus moniliformis type strain (9901T).</title>
        <authorList>
            <person name="Nolan M."/>
            <person name="Gronow S."/>
            <person name="Lapidus A."/>
            <person name="Ivanova N."/>
            <person name="Copeland A."/>
            <person name="Lucas S."/>
            <person name="Del Rio T.G."/>
            <person name="Chen F."/>
            <person name="Tice H."/>
            <person name="Pitluck S."/>
            <person name="Cheng J.F."/>
            <person name="Sims D."/>
            <person name="Meincke L."/>
            <person name="Bruce D."/>
            <person name="Goodwin L."/>
            <person name="Brettin T."/>
            <person name="Han C."/>
            <person name="Detter J.C."/>
            <person name="Ovchinikova G."/>
            <person name="Pati A."/>
            <person name="Mavromatis K."/>
            <person name="Mikhailova N."/>
            <person name="Chen A."/>
            <person name="Palaniappan K."/>
            <person name="Land M."/>
            <person name="Hauser L."/>
            <person name="Chang Y.J."/>
            <person name="Jeffries C.D."/>
            <person name="Rohde M."/>
            <person name="Sproer C."/>
            <person name="Goker M."/>
            <person name="Bristow J."/>
            <person name="Eisen J.A."/>
            <person name="Markowitz V."/>
            <person name="Hugenholtz P."/>
            <person name="Kyrpides N.C."/>
            <person name="Klenk H.P."/>
            <person name="Chain P."/>
        </authorList>
    </citation>
    <scope>NUCLEOTIDE SEQUENCE [LARGE SCALE GENOMIC DNA]</scope>
    <source>
        <strain evidence="4">ATCC 14647 / DSM 12112 / NCTC 10651 / 9901</strain>
    </source>
</reference>
<accession>D1AVM3</accession>
<keyword evidence="4" id="KW-1185">Reference proteome</keyword>
<evidence type="ECO:0000313" key="4">
    <source>
        <dbReference type="Proteomes" id="UP000002072"/>
    </source>
</evidence>
<dbReference type="InterPro" id="IPR029058">
    <property type="entry name" value="AB_hydrolase_fold"/>
</dbReference>
<dbReference type="EMBL" id="CP001779">
    <property type="protein sequence ID" value="ACZ01783.1"/>
    <property type="molecule type" value="Genomic_DNA"/>
</dbReference>
<dbReference type="InterPro" id="IPR050300">
    <property type="entry name" value="GDXG_lipolytic_enzyme"/>
</dbReference>
<dbReference type="GeneID" id="29673943"/>
<evidence type="ECO:0000313" key="3">
    <source>
        <dbReference type="EMBL" id="ACZ01783.1"/>
    </source>
</evidence>
<dbReference type="RefSeq" id="WP_012859329.1">
    <property type="nucleotide sequence ID" value="NC_013515.1"/>
</dbReference>
<evidence type="ECO:0000259" key="2">
    <source>
        <dbReference type="Pfam" id="PF07859"/>
    </source>
</evidence>
<dbReference type="SUPFAM" id="SSF53474">
    <property type="entry name" value="alpha/beta-Hydrolases"/>
    <property type="match status" value="1"/>
</dbReference>